<comment type="cofactor">
    <cofactor evidence="1">
        <name>Mg(2+)</name>
        <dbReference type="ChEBI" id="CHEBI:18420"/>
    </cofactor>
</comment>
<evidence type="ECO:0000256" key="1">
    <source>
        <dbReference type="ARBA" id="ARBA00001946"/>
    </source>
</evidence>
<dbReference type="STRING" id="3760.A0A251NC57"/>
<comment type="similarity">
    <text evidence="2">Belongs to the AAA ATPase family. BCS1 subfamily.</text>
</comment>
<proteinExistence type="inferred from homology"/>
<accession>A0A251NC57</accession>
<evidence type="ECO:0000256" key="2">
    <source>
        <dbReference type="ARBA" id="ARBA00007448"/>
    </source>
</evidence>
<name>A0A251NC57_PRUPE</name>
<dbReference type="PROSITE" id="PS00674">
    <property type="entry name" value="AAA"/>
    <property type="match status" value="1"/>
</dbReference>
<dbReference type="AlphaFoldDB" id="A0A251NC57"/>
<feature type="transmembrane region" description="Helical" evidence="7">
    <location>
        <begin position="12"/>
        <end position="29"/>
    </location>
</feature>
<dbReference type="Gramene" id="ONH96915">
    <property type="protein sequence ID" value="ONH96915"/>
    <property type="gene ID" value="PRUPE_7G159400"/>
</dbReference>
<keyword evidence="7" id="KW-0472">Membrane</keyword>
<keyword evidence="6" id="KW-0067">ATP-binding</keyword>
<dbReference type="InterPro" id="IPR003960">
    <property type="entry name" value="ATPase_AAA_CS"/>
</dbReference>
<reference evidence="9 10" key="1">
    <citation type="journal article" date="2013" name="Nat. Genet.">
        <title>The high-quality draft genome of peach (Prunus persica) identifies unique patterns of genetic diversity, domestication and genome evolution.</title>
        <authorList>
            <consortium name="International Peach Genome Initiative"/>
            <person name="Verde I."/>
            <person name="Abbott A.G."/>
            <person name="Scalabrin S."/>
            <person name="Jung S."/>
            <person name="Shu S."/>
            <person name="Marroni F."/>
            <person name="Zhebentyayeva T."/>
            <person name="Dettori M.T."/>
            <person name="Grimwood J."/>
            <person name="Cattonaro F."/>
            <person name="Zuccolo A."/>
            <person name="Rossini L."/>
            <person name="Jenkins J."/>
            <person name="Vendramin E."/>
            <person name="Meisel L.A."/>
            <person name="Decroocq V."/>
            <person name="Sosinski B."/>
            <person name="Prochnik S."/>
            <person name="Mitros T."/>
            <person name="Policriti A."/>
            <person name="Cipriani G."/>
            <person name="Dondini L."/>
            <person name="Ficklin S."/>
            <person name="Goodstein D.M."/>
            <person name="Xuan P."/>
            <person name="Del Fabbro C."/>
            <person name="Aramini V."/>
            <person name="Copetti D."/>
            <person name="Gonzalez S."/>
            <person name="Horner D.S."/>
            <person name="Falchi R."/>
            <person name="Lucas S."/>
            <person name="Mica E."/>
            <person name="Maldonado J."/>
            <person name="Lazzari B."/>
            <person name="Bielenberg D."/>
            <person name="Pirona R."/>
            <person name="Miculan M."/>
            <person name="Barakat A."/>
            <person name="Testolin R."/>
            <person name="Stella A."/>
            <person name="Tartarini S."/>
            <person name="Tonutti P."/>
            <person name="Arus P."/>
            <person name="Orellana A."/>
            <person name="Wells C."/>
            <person name="Main D."/>
            <person name="Vizzotto G."/>
            <person name="Silva H."/>
            <person name="Salamini F."/>
            <person name="Schmutz J."/>
            <person name="Morgante M."/>
            <person name="Rokhsar D.S."/>
        </authorList>
    </citation>
    <scope>NUCLEOTIDE SEQUENCE [LARGE SCALE GENOMIC DNA]</scope>
    <source>
        <strain evidence="10">cv. Nemared</strain>
    </source>
</reference>
<dbReference type="Gene3D" id="3.40.50.300">
    <property type="entry name" value="P-loop containing nucleotide triphosphate hydrolases"/>
    <property type="match status" value="2"/>
</dbReference>
<sequence length="405" mass="46040">MFSLNNVMPETASSMFSAYASFATFMMVFRSMANDFIPDPLRTYISSSLSYLFSPLSGLFSFYLTLAFYEYSDMSRNQVYDAAAVYLDKKIGPATQRLRVSKTPRKKSMGVAIDRDEEVIDTFDNIKLKWRLLSFRKKHKERVMGSYLPHVLAQGTAMKQEEKVLKIYTRHILSWEDVVEDGNTEWGSLNLEHPATFETMALEPDLKRTIVEDLERFVSRREFYKKVGKAWKRGYLLYGPAGPGKSSLIAAMANFLKFDVFDLELASIRSDSHLKRVLLTLTAVTLSGLLNFIDGLWSSCGDERIIVFTTNRKEKLDPALLRPGRMDLHIHLSYCTTSGFRILASNYLGIRDDNRPLLCGEVEGLIKSTEVTPAEVAEELMKSDDADVALQGLVNFIIKKKIETE</sequence>
<dbReference type="InterPro" id="IPR058017">
    <property type="entry name" value="At3g28540-like_C"/>
</dbReference>
<dbReference type="Gene3D" id="6.10.280.40">
    <property type="match status" value="1"/>
</dbReference>
<dbReference type="Pfam" id="PF14363">
    <property type="entry name" value="AAA_assoc"/>
    <property type="match status" value="1"/>
</dbReference>
<feature type="transmembrane region" description="Helical" evidence="7">
    <location>
        <begin position="49"/>
        <end position="69"/>
    </location>
</feature>
<evidence type="ECO:0000256" key="7">
    <source>
        <dbReference type="SAM" id="Phobius"/>
    </source>
</evidence>
<dbReference type="Proteomes" id="UP000006882">
    <property type="component" value="Chromosome G7"/>
</dbReference>
<dbReference type="eggNOG" id="KOG0743">
    <property type="taxonomic scope" value="Eukaryota"/>
</dbReference>
<feature type="domain" description="AAA+ ATPase" evidence="8">
    <location>
        <begin position="231"/>
        <end position="336"/>
    </location>
</feature>
<keyword evidence="4" id="KW-0460">Magnesium</keyword>
<dbReference type="Pfam" id="PF25568">
    <property type="entry name" value="AAA_lid_At3g28540"/>
    <property type="match status" value="1"/>
</dbReference>
<keyword evidence="10" id="KW-1185">Reference proteome</keyword>
<comment type="catalytic activity">
    <reaction evidence="5">
        <text>ATP + H2O = ADP + phosphate + H(+)</text>
        <dbReference type="Rhea" id="RHEA:13065"/>
        <dbReference type="ChEBI" id="CHEBI:15377"/>
        <dbReference type="ChEBI" id="CHEBI:15378"/>
        <dbReference type="ChEBI" id="CHEBI:30616"/>
        <dbReference type="ChEBI" id="CHEBI:43474"/>
        <dbReference type="ChEBI" id="CHEBI:456216"/>
    </reaction>
</comment>
<dbReference type="InterPro" id="IPR025753">
    <property type="entry name" value="AAA_N_dom"/>
</dbReference>
<gene>
    <name evidence="9" type="ORF">PRUPE_7G159400</name>
</gene>
<dbReference type="GO" id="GO:0005524">
    <property type="term" value="F:ATP binding"/>
    <property type="evidence" value="ECO:0007669"/>
    <property type="project" value="UniProtKB-KW"/>
</dbReference>
<dbReference type="Pfam" id="PF00004">
    <property type="entry name" value="AAA"/>
    <property type="match status" value="1"/>
</dbReference>
<dbReference type="InterPro" id="IPR003959">
    <property type="entry name" value="ATPase_AAA_core"/>
</dbReference>
<dbReference type="GO" id="GO:0016887">
    <property type="term" value="F:ATP hydrolysis activity"/>
    <property type="evidence" value="ECO:0007669"/>
    <property type="project" value="InterPro"/>
</dbReference>
<keyword evidence="7" id="KW-1133">Transmembrane helix</keyword>
<dbReference type="SMART" id="SM00382">
    <property type="entry name" value="AAA"/>
    <property type="match status" value="1"/>
</dbReference>
<protein>
    <recommendedName>
        <fullName evidence="8">AAA+ ATPase domain-containing protein</fullName>
    </recommendedName>
</protein>
<keyword evidence="7" id="KW-0812">Transmembrane</keyword>
<evidence type="ECO:0000256" key="5">
    <source>
        <dbReference type="ARBA" id="ARBA00049360"/>
    </source>
</evidence>
<dbReference type="InterPro" id="IPR003593">
    <property type="entry name" value="AAA+_ATPase"/>
</dbReference>
<dbReference type="GO" id="GO:0006950">
    <property type="term" value="P:response to stress"/>
    <property type="evidence" value="ECO:0007669"/>
    <property type="project" value="UniProtKB-ARBA"/>
</dbReference>
<keyword evidence="6" id="KW-0547">Nucleotide-binding</keyword>
<dbReference type="SUPFAM" id="SSF52540">
    <property type="entry name" value="P-loop containing nucleoside triphosphate hydrolases"/>
    <property type="match status" value="1"/>
</dbReference>
<evidence type="ECO:0000313" key="10">
    <source>
        <dbReference type="Proteomes" id="UP000006882"/>
    </source>
</evidence>
<evidence type="ECO:0000313" key="9">
    <source>
        <dbReference type="EMBL" id="ONH96915.1"/>
    </source>
</evidence>
<dbReference type="PANTHER" id="PTHR23070">
    <property type="entry name" value="BCS1 AAA-TYPE ATPASE"/>
    <property type="match status" value="1"/>
</dbReference>
<dbReference type="InterPro" id="IPR050747">
    <property type="entry name" value="Mitochondrial_chaperone_BCS1"/>
</dbReference>
<evidence type="ECO:0000256" key="4">
    <source>
        <dbReference type="ARBA" id="ARBA00022842"/>
    </source>
</evidence>
<evidence type="ECO:0000259" key="8">
    <source>
        <dbReference type="SMART" id="SM00382"/>
    </source>
</evidence>
<dbReference type="EMBL" id="CM007657">
    <property type="protein sequence ID" value="ONH96915.1"/>
    <property type="molecule type" value="Genomic_DNA"/>
</dbReference>
<feature type="non-terminal residue" evidence="9">
    <location>
        <position position="405"/>
    </location>
</feature>
<organism evidence="9 10">
    <name type="scientific">Prunus persica</name>
    <name type="common">Peach</name>
    <name type="synonym">Amygdalus persica</name>
    <dbReference type="NCBI Taxonomy" id="3760"/>
    <lineage>
        <taxon>Eukaryota</taxon>
        <taxon>Viridiplantae</taxon>
        <taxon>Streptophyta</taxon>
        <taxon>Embryophyta</taxon>
        <taxon>Tracheophyta</taxon>
        <taxon>Spermatophyta</taxon>
        <taxon>Magnoliopsida</taxon>
        <taxon>eudicotyledons</taxon>
        <taxon>Gunneridae</taxon>
        <taxon>Pentapetalae</taxon>
        <taxon>rosids</taxon>
        <taxon>fabids</taxon>
        <taxon>Rosales</taxon>
        <taxon>Rosaceae</taxon>
        <taxon>Amygdaloideae</taxon>
        <taxon>Amygdaleae</taxon>
        <taxon>Prunus</taxon>
    </lineage>
</organism>
<keyword evidence="3" id="KW-0378">Hydrolase</keyword>
<dbReference type="InterPro" id="IPR027417">
    <property type="entry name" value="P-loop_NTPase"/>
</dbReference>
<evidence type="ECO:0000256" key="6">
    <source>
        <dbReference type="RuleBase" id="RU003651"/>
    </source>
</evidence>
<evidence type="ECO:0000256" key="3">
    <source>
        <dbReference type="ARBA" id="ARBA00022801"/>
    </source>
</evidence>